<dbReference type="EMBL" id="CP001402">
    <property type="protein sequence ID" value="ACR42203.1"/>
    <property type="molecule type" value="Genomic_DNA"/>
</dbReference>
<organism evidence="1 2">
    <name type="scientific">Saccharolobus islandicus (strain M.16.4 / Kamchatka #3)</name>
    <name type="common">Sulfolobus islandicus</name>
    <dbReference type="NCBI Taxonomy" id="426118"/>
    <lineage>
        <taxon>Archaea</taxon>
        <taxon>Thermoproteota</taxon>
        <taxon>Thermoprotei</taxon>
        <taxon>Sulfolobales</taxon>
        <taxon>Sulfolobaceae</taxon>
        <taxon>Saccharolobus</taxon>
    </lineage>
</organism>
<sequence length="59" mass="7062">MKKWVIDYTIEKLEMIAEDLRSLADAYKMESEAREILRDSRTTLLNVIEKLRKMEADEE</sequence>
<dbReference type="GeneID" id="84061917"/>
<name>C4KHY9_SACI6</name>
<dbReference type="RefSeq" id="WP_012735983.1">
    <property type="nucleotide sequence ID" value="NC_012726.1"/>
</dbReference>
<dbReference type="KEGG" id="sid:M164_1603"/>
<gene>
    <name evidence="1" type="ordered locus">M164_1603</name>
</gene>
<dbReference type="Proteomes" id="UP000001479">
    <property type="component" value="Chromosome"/>
</dbReference>
<proteinExistence type="predicted"/>
<dbReference type="AlphaFoldDB" id="C4KHY9"/>
<dbReference type="HOGENOM" id="CLU_2949464_0_0_2"/>
<protein>
    <submittedName>
        <fullName evidence="1">Uncharacterized protein</fullName>
    </submittedName>
</protein>
<evidence type="ECO:0000313" key="2">
    <source>
        <dbReference type="Proteomes" id="UP000001479"/>
    </source>
</evidence>
<evidence type="ECO:0000313" key="1">
    <source>
        <dbReference type="EMBL" id="ACR42203.1"/>
    </source>
</evidence>
<reference evidence="1 2" key="1">
    <citation type="journal article" date="2009" name="Proc. Natl. Acad. Sci. U.S.A.">
        <title>Biogeography of the Sulfolobus islandicus pan-genome.</title>
        <authorList>
            <person name="Reno M.L."/>
            <person name="Held N.L."/>
            <person name="Fields C.J."/>
            <person name="Burke P.V."/>
            <person name="Whitaker R.J."/>
        </authorList>
    </citation>
    <scope>NUCLEOTIDE SEQUENCE [LARGE SCALE GENOMIC DNA]</scope>
    <source>
        <strain evidence="2">M.16.4 / Kamchatka #3</strain>
    </source>
</reference>
<accession>C4KHY9</accession>